<sequence length="383" mass="41210">MPTNTRNYDVVCVGGGVIGLITAYELSRQSLSVAVLDKGRIGTEASWAGAGIISPARRDRATSPFALLRAVSYDRFPSLARELAEETGIDTGFHQTGGIFVGRTPQEKAELDQDRLAWIDQGIDHEAWTREEIESHAPALAPDLSDAFWVPEVSQVRNPRFLRALIHACERRGVTLLEGSAVVDFIRQGERISGVRTTHGETFTCGQAVLTAGAWTEGLARSIGSEVGIRPVQGQIVAVQTDGTVVPAITSLGKRYLVPRRDGLVLIGSTEADVGFDVQPSSAAADGLLNFGVSLYPRLAKGEVVASWAGLRPGSDLGSPIISRDAHWENVWLATGHFRKGIQLAPATGLLLADWMRGEESFVPLGSFDPSADRVQEETGFRS</sequence>
<dbReference type="UniPathway" id="UPA00060"/>
<evidence type="ECO:0000259" key="4">
    <source>
        <dbReference type="Pfam" id="PF01266"/>
    </source>
</evidence>
<evidence type="ECO:0000256" key="3">
    <source>
        <dbReference type="ARBA" id="ARBA00023002"/>
    </source>
</evidence>
<dbReference type="Gene3D" id="3.50.50.60">
    <property type="entry name" value="FAD/NAD(P)-binding domain"/>
    <property type="match status" value="1"/>
</dbReference>
<protein>
    <submittedName>
        <fullName evidence="5">Hydrogen cyanide synthase subunit HcnC</fullName>
        <ecNumber evidence="5">1.4.99.5</ecNumber>
    </submittedName>
</protein>
<organism evidence="5 6">
    <name type="scientific">Kolteria novifilia</name>
    <dbReference type="NCBI Taxonomy" id="2527975"/>
    <lineage>
        <taxon>Bacteria</taxon>
        <taxon>Pseudomonadati</taxon>
        <taxon>Planctomycetota</taxon>
        <taxon>Planctomycetia</taxon>
        <taxon>Kolteriales</taxon>
        <taxon>Kolteriaceae</taxon>
        <taxon>Kolteria</taxon>
    </lineage>
</organism>
<accession>A0A518BB10</accession>
<dbReference type="KEGG" id="knv:Pan216_50690"/>
<evidence type="ECO:0000313" key="5">
    <source>
        <dbReference type="EMBL" id="QDU64180.1"/>
    </source>
</evidence>
<name>A0A518BB10_9BACT</name>
<dbReference type="SUPFAM" id="SSF54373">
    <property type="entry name" value="FAD-linked reductases, C-terminal domain"/>
    <property type="match status" value="1"/>
</dbReference>
<comment type="pathway">
    <text evidence="1">Cofactor biosynthesis; thiamine diphosphate biosynthesis.</text>
</comment>
<dbReference type="PANTHER" id="PTHR13847">
    <property type="entry name" value="SARCOSINE DEHYDROGENASE-RELATED"/>
    <property type="match status" value="1"/>
</dbReference>
<gene>
    <name evidence="5" type="primary">hcnC</name>
    <name evidence="5" type="ORF">Pan216_50690</name>
</gene>
<dbReference type="Proteomes" id="UP000317093">
    <property type="component" value="Chromosome"/>
</dbReference>
<feature type="domain" description="FAD dependent oxidoreductase" evidence="4">
    <location>
        <begin position="9"/>
        <end position="355"/>
    </location>
</feature>
<proteinExistence type="predicted"/>
<dbReference type="EC" id="1.4.99.5" evidence="5"/>
<dbReference type="Gene3D" id="3.30.9.10">
    <property type="entry name" value="D-Amino Acid Oxidase, subunit A, domain 2"/>
    <property type="match status" value="1"/>
</dbReference>
<dbReference type="RefSeq" id="WP_419192929.1">
    <property type="nucleotide sequence ID" value="NZ_CP036279.1"/>
</dbReference>
<reference evidence="5 6" key="1">
    <citation type="submission" date="2019-02" db="EMBL/GenBank/DDBJ databases">
        <title>Deep-cultivation of Planctomycetes and their phenomic and genomic characterization uncovers novel biology.</title>
        <authorList>
            <person name="Wiegand S."/>
            <person name="Jogler M."/>
            <person name="Boedeker C."/>
            <person name="Pinto D."/>
            <person name="Vollmers J."/>
            <person name="Rivas-Marin E."/>
            <person name="Kohn T."/>
            <person name="Peeters S.H."/>
            <person name="Heuer A."/>
            <person name="Rast P."/>
            <person name="Oberbeckmann S."/>
            <person name="Bunk B."/>
            <person name="Jeske O."/>
            <person name="Meyerdierks A."/>
            <person name="Storesund J.E."/>
            <person name="Kallscheuer N."/>
            <person name="Luecker S."/>
            <person name="Lage O.M."/>
            <person name="Pohl T."/>
            <person name="Merkel B.J."/>
            <person name="Hornburger P."/>
            <person name="Mueller R.-W."/>
            <person name="Bruemmer F."/>
            <person name="Labrenz M."/>
            <person name="Spormann A.M."/>
            <person name="Op den Camp H."/>
            <person name="Overmann J."/>
            <person name="Amann R."/>
            <person name="Jetten M.S.M."/>
            <person name="Mascher T."/>
            <person name="Medema M.H."/>
            <person name="Devos D.P."/>
            <person name="Kaster A.-K."/>
            <person name="Ovreas L."/>
            <person name="Rohde M."/>
            <person name="Galperin M.Y."/>
            <person name="Jogler C."/>
        </authorList>
    </citation>
    <scope>NUCLEOTIDE SEQUENCE [LARGE SCALE GENOMIC DNA]</scope>
    <source>
        <strain evidence="5 6">Pan216</strain>
    </source>
</reference>
<evidence type="ECO:0000313" key="6">
    <source>
        <dbReference type="Proteomes" id="UP000317093"/>
    </source>
</evidence>
<dbReference type="InterPro" id="IPR036188">
    <property type="entry name" value="FAD/NAD-bd_sf"/>
</dbReference>
<dbReference type="GO" id="GO:0005737">
    <property type="term" value="C:cytoplasm"/>
    <property type="evidence" value="ECO:0007669"/>
    <property type="project" value="TreeGrafter"/>
</dbReference>
<evidence type="ECO:0000256" key="1">
    <source>
        <dbReference type="ARBA" id="ARBA00004948"/>
    </source>
</evidence>
<evidence type="ECO:0000256" key="2">
    <source>
        <dbReference type="ARBA" id="ARBA00022977"/>
    </source>
</evidence>
<dbReference type="GO" id="GO:0050660">
    <property type="term" value="F:flavin adenine dinucleotide binding"/>
    <property type="evidence" value="ECO:0007669"/>
    <property type="project" value="InterPro"/>
</dbReference>
<keyword evidence="3 5" id="KW-0560">Oxidoreductase</keyword>
<keyword evidence="2" id="KW-0784">Thiamine biosynthesis</keyword>
<keyword evidence="6" id="KW-1185">Reference proteome</keyword>
<dbReference type="InterPro" id="IPR006076">
    <property type="entry name" value="FAD-dep_OxRdtase"/>
</dbReference>
<dbReference type="PANTHER" id="PTHR13847:SF289">
    <property type="entry name" value="GLYCINE OXIDASE"/>
    <property type="match status" value="1"/>
</dbReference>
<dbReference type="EMBL" id="CP036279">
    <property type="protein sequence ID" value="QDU64180.1"/>
    <property type="molecule type" value="Genomic_DNA"/>
</dbReference>
<dbReference type="NCBIfam" id="TIGR02352">
    <property type="entry name" value="thiamin_ThiO"/>
    <property type="match status" value="1"/>
</dbReference>
<dbReference type="GO" id="GO:0050622">
    <property type="term" value="F:glycine dehydrogenase (cyanide-forming) activity"/>
    <property type="evidence" value="ECO:0007669"/>
    <property type="project" value="UniProtKB-EC"/>
</dbReference>
<dbReference type="Pfam" id="PF01266">
    <property type="entry name" value="DAO"/>
    <property type="match status" value="1"/>
</dbReference>
<dbReference type="GO" id="GO:0009228">
    <property type="term" value="P:thiamine biosynthetic process"/>
    <property type="evidence" value="ECO:0007669"/>
    <property type="project" value="UniProtKB-KW"/>
</dbReference>
<dbReference type="SUPFAM" id="SSF51905">
    <property type="entry name" value="FAD/NAD(P)-binding domain"/>
    <property type="match status" value="1"/>
</dbReference>
<dbReference type="InterPro" id="IPR012727">
    <property type="entry name" value="Gly_oxidase_ThiO"/>
</dbReference>
<dbReference type="GO" id="GO:0009229">
    <property type="term" value="P:thiamine diphosphate biosynthetic process"/>
    <property type="evidence" value="ECO:0007669"/>
    <property type="project" value="UniProtKB-UniPathway"/>
</dbReference>
<dbReference type="AlphaFoldDB" id="A0A518BB10"/>